<evidence type="ECO:0000313" key="2">
    <source>
        <dbReference type="Proteomes" id="UP000265520"/>
    </source>
</evidence>
<organism evidence="1 2">
    <name type="scientific">Trifolium medium</name>
    <dbReference type="NCBI Taxonomy" id="97028"/>
    <lineage>
        <taxon>Eukaryota</taxon>
        <taxon>Viridiplantae</taxon>
        <taxon>Streptophyta</taxon>
        <taxon>Embryophyta</taxon>
        <taxon>Tracheophyta</taxon>
        <taxon>Spermatophyta</taxon>
        <taxon>Magnoliopsida</taxon>
        <taxon>eudicotyledons</taxon>
        <taxon>Gunneridae</taxon>
        <taxon>Pentapetalae</taxon>
        <taxon>rosids</taxon>
        <taxon>fabids</taxon>
        <taxon>Fabales</taxon>
        <taxon>Fabaceae</taxon>
        <taxon>Papilionoideae</taxon>
        <taxon>50 kb inversion clade</taxon>
        <taxon>NPAAA clade</taxon>
        <taxon>Hologalegina</taxon>
        <taxon>IRL clade</taxon>
        <taxon>Trifolieae</taxon>
        <taxon>Trifolium</taxon>
    </lineage>
</organism>
<protein>
    <submittedName>
        <fullName evidence="1">Uncharacterized protein</fullName>
    </submittedName>
</protein>
<proteinExistence type="predicted"/>
<dbReference type="Proteomes" id="UP000265520">
    <property type="component" value="Unassembled WGS sequence"/>
</dbReference>
<comment type="caution">
    <text evidence="1">The sequence shown here is derived from an EMBL/GenBank/DDBJ whole genome shotgun (WGS) entry which is preliminary data.</text>
</comment>
<accession>A0A392SFA9</accession>
<dbReference type="EMBL" id="LXQA010367223">
    <property type="protein sequence ID" value="MCI47097.1"/>
    <property type="molecule type" value="Genomic_DNA"/>
</dbReference>
<dbReference type="AlphaFoldDB" id="A0A392SFA9"/>
<reference evidence="1 2" key="1">
    <citation type="journal article" date="2018" name="Front. Plant Sci.">
        <title>Red Clover (Trifolium pratense) and Zigzag Clover (T. medium) - A Picture of Genomic Similarities and Differences.</title>
        <authorList>
            <person name="Dluhosova J."/>
            <person name="Istvanek J."/>
            <person name="Nedelnik J."/>
            <person name="Repkova J."/>
        </authorList>
    </citation>
    <scope>NUCLEOTIDE SEQUENCE [LARGE SCALE GENOMIC DNA]</scope>
    <source>
        <strain evidence="2">cv. 10/8</strain>
        <tissue evidence="1">Leaf</tissue>
    </source>
</reference>
<sequence>MRFAWRLGFCHVELRSDSFSVVKKLSSEEGVTIEG</sequence>
<keyword evidence="2" id="KW-1185">Reference proteome</keyword>
<evidence type="ECO:0000313" key="1">
    <source>
        <dbReference type="EMBL" id="MCI47097.1"/>
    </source>
</evidence>
<name>A0A392SFA9_9FABA</name>